<protein>
    <recommendedName>
        <fullName evidence="8">NodB homology domain-containing protein</fullName>
    </recommendedName>
</protein>
<dbReference type="Pfam" id="PF01522">
    <property type="entry name" value="Polysacc_deac_1"/>
    <property type="match status" value="1"/>
</dbReference>
<keyword evidence="5" id="KW-0119">Carbohydrate metabolism</keyword>
<dbReference type="GO" id="GO:0016810">
    <property type="term" value="F:hydrolase activity, acting on carbon-nitrogen (but not peptide) bonds"/>
    <property type="evidence" value="ECO:0007669"/>
    <property type="project" value="InterPro"/>
</dbReference>
<keyword evidence="3 7" id="KW-0732">Signal</keyword>
<feature type="signal peptide" evidence="7">
    <location>
        <begin position="1"/>
        <end position="20"/>
    </location>
</feature>
<evidence type="ECO:0000313" key="9">
    <source>
        <dbReference type="EMBL" id="TQB70726.1"/>
    </source>
</evidence>
<dbReference type="Gene3D" id="3.20.20.370">
    <property type="entry name" value="Glycoside hydrolase/deacetylase"/>
    <property type="match status" value="1"/>
</dbReference>
<proteinExistence type="predicted"/>
<evidence type="ECO:0000256" key="5">
    <source>
        <dbReference type="ARBA" id="ARBA00023277"/>
    </source>
</evidence>
<keyword evidence="2" id="KW-0479">Metal-binding</keyword>
<dbReference type="GO" id="GO:0005975">
    <property type="term" value="P:carbohydrate metabolic process"/>
    <property type="evidence" value="ECO:0007669"/>
    <property type="project" value="InterPro"/>
</dbReference>
<dbReference type="InterPro" id="IPR011330">
    <property type="entry name" value="Glyco_hydro/deAcase_b/a-brl"/>
</dbReference>
<gene>
    <name evidence="9" type="ORF">MPDQ_008137</name>
</gene>
<dbReference type="AlphaFoldDB" id="A0A507QU18"/>
<feature type="domain" description="NodB homology" evidence="8">
    <location>
        <begin position="48"/>
        <end position="232"/>
    </location>
</feature>
<sequence length="249" mass="27232">MGLVQHITASLLCLAAFSAAIPHIANNDQTVRSVVPYGVIIDRCTVPGTVALTFDDGPWIYTARTLEILRENGARVTFFINGQALGNIYAFSGLVQQALADGHQVASHTWSHPFLPALDRDAIIGEMTRLEAAFMDVIGAFPTYMRPPFLAVNGLVLSTMAELGYHVISASTDTKDYENDDPNLIHRSIEKFRNELNAGGTIVLAHDVHQQTVDMLLQAMLDDVRARGLTPVPVGECLGDSPGEWYRAW</sequence>
<evidence type="ECO:0000313" key="10">
    <source>
        <dbReference type="Proteomes" id="UP000319663"/>
    </source>
</evidence>
<feature type="chain" id="PRO_5021349093" description="NodB homology domain-containing protein" evidence="7">
    <location>
        <begin position="21"/>
        <end position="249"/>
    </location>
</feature>
<keyword evidence="4" id="KW-0378">Hydrolase</keyword>
<dbReference type="PROSITE" id="PS51677">
    <property type="entry name" value="NODB"/>
    <property type="match status" value="1"/>
</dbReference>
<evidence type="ECO:0000256" key="1">
    <source>
        <dbReference type="ARBA" id="ARBA00001941"/>
    </source>
</evidence>
<evidence type="ECO:0000259" key="8">
    <source>
        <dbReference type="PROSITE" id="PS51677"/>
    </source>
</evidence>
<accession>A0A507QU18</accession>
<dbReference type="Proteomes" id="UP000319663">
    <property type="component" value="Unassembled WGS sequence"/>
</dbReference>
<dbReference type="EMBL" id="VIFY01000097">
    <property type="protein sequence ID" value="TQB70726.1"/>
    <property type="molecule type" value="Genomic_DNA"/>
</dbReference>
<evidence type="ECO:0000256" key="4">
    <source>
        <dbReference type="ARBA" id="ARBA00022801"/>
    </source>
</evidence>
<dbReference type="InterPro" id="IPR002509">
    <property type="entry name" value="NODB_dom"/>
</dbReference>
<dbReference type="PANTHER" id="PTHR46471">
    <property type="entry name" value="CHITIN DEACETYLASE"/>
    <property type="match status" value="1"/>
</dbReference>
<comment type="cofactor">
    <cofactor evidence="1">
        <name>Co(2+)</name>
        <dbReference type="ChEBI" id="CHEBI:48828"/>
    </cofactor>
</comment>
<keyword evidence="10" id="KW-1185">Reference proteome</keyword>
<comment type="caution">
    <text evidence="9">The sequence shown here is derived from an EMBL/GenBank/DDBJ whole genome shotgun (WGS) entry which is preliminary data.</text>
</comment>
<evidence type="ECO:0000256" key="7">
    <source>
        <dbReference type="SAM" id="SignalP"/>
    </source>
</evidence>
<dbReference type="GO" id="GO:0046872">
    <property type="term" value="F:metal ion binding"/>
    <property type="evidence" value="ECO:0007669"/>
    <property type="project" value="UniProtKB-KW"/>
</dbReference>
<evidence type="ECO:0000256" key="3">
    <source>
        <dbReference type="ARBA" id="ARBA00022729"/>
    </source>
</evidence>
<dbReference type="CDD" id="cd10951">
    <property type="entry name" value="CE4_ClCDA_like"/>
    <property type="match status" value="1"/>
</dbReference>
<reference evidence="9 10" key="1">
    <citation type="submission" date="2019-06" db="EMBL/GenBank/DDBJ databases">
        <title>Wine fermentation using esterase from Monascus purpureus.</title>
        <authorList>
            <person name="Geng C."/>
            <person name="Zhang Y."/>
        </authorList>
    </citation>
    <scope>NUCLEOTIDE SEQUENCE [LARGE SCALE GENOMIC DNA]</scope>
    <source>
        <strain evidence="9">HQ1</strain>
    </source>
</reference>
<evidence type="ECO:0000256" key="2">
    <source>
        <dbReference type="ARBA" id="ARBA00022723"/>
    </source>
</evidence>
<organism evidence="9 10">
    <name type="scientific">Monascus purpureus</name>
    <name type="common">Red mold</name>
    <name type="synonym">Monascus anka</name>
    <dbReference type="NCBI Taxonomy" id="5098"/>
    <lineage>
        <taxon>Eukaryota</taxon>
        <taxon>Fungi</taxon>
        <taxon>Dikarya</taxon>
        <taxon>Ascomycota</taxon>
        <taxon>Pezizomycotina</taxon>
        <taxon>Eurotiomycetes</taxon>
        <taxon>Eurotiomycetidae</taxon>
        <taxon>Eurotiales</taxon>
        <taxon>Aspergillaceae</taxon>
        <taxon>Monascus</taxon>
    </lineage>
</organism>
<name>A0A507QU18_MONPU</name>
<keyword evidence="6" id="KW-0170">Cobalt</keyword>
<dbReference type="PANTHER" id="PTHR46471:SF2">
    <property type="entry name" value="CHITIN DEACETYLASE-RELATED"/>
    <property type="match status" value="1"/>
</dbReference>
<dbReference type="STRING" id="5098.A0A507QU18"/>
<dbReference type="SUPFAM" id="SSF88713">
    <property type="entry name" value="Glycoside hydrolase/deacetylase"/>
    <property type="match status" value="1"/>
</dbReference>
<evidence type="ECO:0000256" key="6">
    <source>
        <dbReference type="ARBA" id="ARBA00023285"/>
    </source>
</evidence>